<dbReference type="OrthoDB" id="4735656at2"/>
<dbReference type="GO" id="GO:0016779">
    <property type="term" value="F:nucleotidyltransferase activity"/>
    <property type="evidence" value="ECO:0007669"/>
    <property type="project" value="UniProtKB-KW"/>
</dbReference>
<organism evidence="3 4">
    <name type="scientific">Amycolatopsis panacis</name>
    <dbReference type="NCBI Taxonomy" id="2340917"/>
    <lineage>
        <taxon>Bacteria</taxon>
        <taxon>Bacillati</taxon>
        <taxon>Actinomycetota</taxon>
        <taxon>Actinomycetes</taxon>
        <taxon>Pseudonocardiales</taxon>
        <taxon>Pseudonocardiaceae</taxon>
        <taxon>Amycolatopsis</taxon>
    </lineage>
</organism>
<dbReference type="Gene3D" id="3.90.550.10">
    <property type="entry name" value="Spore Coat Polysaccharide Biosynthesis Protein SpsA, Chain A"/>
    <property type="match status" value="1"/>
</dbReference>
<evidence type="ECO:0000259" key="2">
    <source>
        <dbReference type="Pfam" id="PF12804"/>
    </source>
</evidence>
<dbReference type="InterPro" id="IPR025877">
    <property type="entry name" value="MobA-like_NTP_Trfase"/>
</dbReference>
<evidence type="ECO:0000256" key="1">
    <source>
        <dbReference type="ARBA" id="ARBA00022679"/>
    </source>
</evidence>
<evidence type="ECO:0000313" key="3">
    <source>
        <dbReference type="EMBL" id="RJQ78592.1"/>
    </source>
</evidence>
<accession>A0A419HQB6</accession>
<dbReference type="Proteomes" id="UP000285112">
    <property type="component" value="Unassembled WGS sequence"/>
</dbReference>
<protein>
    <submittedName>
        <fullName evidence="3">Molybdenum cofactor guanylyltransferase</fullName>
    </submittedName>
</protein>
<dbReference type="PANTHER" id="PTHR19136">
    <property type="entry name" value="MOLYBDENUM COFACTOR GUANYLYLTRANSFERASE"/>
    <property type="match status" value="1"/>
</dbReference>
<dbReference type="AlphaFoldDB" id="A0A419HQB6"/>
<dbReference type="SUPFAM" id="SSF53448">
    <property type="entry name" value="Nucleotide-diphospho-sugar transferases"/>
    <property type="match status" value="1"/>
</dbReference>
<dbReference type="PANTHER" id="PTHR19136:SF81">
    <property type="entry name" value="MOLYBDENUM COFACTOR GUANYLYLTRANSFERASE"/>
    <property type="match status" value="1"/>
</dbReference>
<dbReference type="RefSeq" id="WP_120026287.1">
    <property type="nucleotide sequence ID" value="NZ_QZFV01000129.1"/>
</dbReference>
<name>A0A419HQB6_9PSEU</name>
<sequence length="182" mass="18748">MTFAGIVLAGGAARRMSGVDKPELVVRGSSLLARALAALAGARPLVVVGPARPGYPGVVWTREPVPGTGPVAALAAGLGTVGDAPVTVLLAGDLPGIRESTVERLRAGLTGDVDGAVLLDAAGERQWLAGAWRTAALRGALPEAPENRSLRRTFGGLRIAEVVAEQGEAEDIDTPEDWARYR</sequence>
<gene>
    <name evidence="3" type="ORF">D5S19_27500</name>
</gene>
<proteinExistence type="predicted"/>
<keyword evidence="1 3" id="KW-0808">Transferase</keyword>
<dbReference type="Pfam" id="PF12804">
    <property type="entry name" value="NTP_transf_3"/>
    <property type="match status" value="1"/>
</dbReference>
<dbReference type="EMBL" id="QZFV01000129">
    <property type="protein sequence ID" value="RJQ78592.1"/>
    <property type="molecule type" value="Genomic_DNA"/>
</dbReference>
<feature type="domain" description="MobA-like NTP transferase" evidence="2">
    <location>
        <begin position="5"/>
        <end position="154"/>
    </location>
</feature>
<reference evidence="3 4" key="1">
    <citation type="submission" date="2018-09" db="EMBL/GenBank/DDBJ databases">
        <title>YIM PH 21725 draft genome.</title>
        <authorList>
            <person name="Miao C."/>
        </authorList>
    </citation>
    <scope>NUCLEOTIDE SEQUENCE [LARGE SCALE GENOMIC DNA]</scope>
    <source>
        <strain evidence="4">YIM PH21725</strain>
    </source>
</reference>
<dbReference type="InterPro" id="IPR029044">
    <property type="entry name" value="Nucleotide-diphossugar_trans"/>
</dbReference>
<comment type="caution">
    <text evidence="3">The sequence shown here is derived from an EMBL/GenBank/DDBJ whole genome shotgun (WGS) entry which is preliminary data.</text>
</comment>
<keyword evidence="4" id="KW-1185">Reference proteome</keyword>
<evidence type="ECO:0000313" key="4">
    <source>
        <dbReference type="Proteomes" id="UP000285112"/>
    </source>
</evidence>
<keyword evidence="3" id="KW-0548">Nucleotidyltransferase</keyword>